<keyword evidence="9 11" id="KW-0326">Glycosidase</keyword>
<dbReference type="InterPro" id="IPR050314">
    <property type="entry name" value="Glycosyl_Hydrlase_18"/>
</dbReference>
<evidence type="ECO:0000256" key="9">
    <source>
        <dbReference type="ARBA" id="ARBA00023295"/>
    </source>
</evidence>
<keyword evidence="5" id="KW-0964">Secreted</keyword>
<evidence type="ECO:0000256" key="3">
    <source>
        <dbReference type="ARBA" id="ARBA00008682"/>
    </source>
</evidence>
<evidence type="ECO:0000256" key="1">
    <source>
        <dbReference type="ARBA" id="ARBA00000822"/>
    </source>
</evidence>
<dbReference type="SMART" id="SM00636">
    <property type="entry name" value="Glyco_18"/>
    <property type="match status" value="1"/>
</dbReference>
<keyword evidence="8" id="KW-0119">Carbohydrate metabolism</keyword>
<evidence type="ECO:0000256" key="11">
    <source>
        <dbReference type="RuleBase" id="RU000489"/>
    </source>
</evidence>
<evidence type="ECO:0000256" key="6">
    <source>
        <dbReference type="ARBA" id="ARBA00022801"/>
    </source>
</evidence>
<dbReference type="InterPro" id="IPR029070">
    <property type="entry name" value="Chitinase_insertion_sf"/>
</dbReference>
<evidence type="ECO:0000256" key="12">
    <source>
        <dbReference type="SAM" id="MobiDB-lite"/>
    </source>
</evidence>
<evidence type="ECO:0000256" key="7">
    <source>
        <dbReference type="ARBA" id="ARBA00023024"/>
    </source>
</evidence>
<dbReference type="Proteomes" id="UP001338125">
    <property type="component" value="Unassembled WGS sequence"/>
</dbReference>
<feature type="region of interest" description="Disordered" evidence="12">
    <location>
        <begin position="14"/>
        <end position="67"/>
    </location>
</feature>
<organism evidence="14 15">
    <name type="scientific">Cladobotryum mycophilum</name>
    <dbReference type="NCBI Taxonomy" id="491253"/>
    <lineage>
        <taxon>Eukaryota</taxon>
        <taxon>Fungi</taxon>
        <taxon>Dikarya</taxon>
        <taxon>Ascomycota</taxon>
        <taxon>Pezizomycotina</taxon>
        <taxon>Sordariomycetes</taxon>
        <taxon>Hypocreomycetidae</taxon>
        <taxon>Hypocreales</taxon>
        <taxon>Hypocreaceae</taxon>
        <taxon>Cladobotryum</taxon>
    </lineage>
</organism>
<dbReference type="InterPro" id="IPR001579">
    <property type="entry name" value="Glyco_hydro_18_chit_AS"/>
</dbReference>
<evidence type="ECO:0000256" key="10">
    <source>
        <dbReference type="ARBA" id="ARBA00023326"/>
    </source>
</evidence>
<gene>
    <name evidence="14" type="ORF">PT974_05065</name>
</gene>
<dbReference type="SUPFAM" id="SSF51445">
    <property type="entry name" value="(Trans)glycosidases"/>
    <property type="match status" value="1"/>
</dbReference>
<accession>A0ABR0SQY4</accession>
<evidence type="ECO:0000256" key="8">
    <source>
        <dbReference type="ARBA" id="ARBA00023277"/>
    </source>
</evidence>
<dbReference type="PANTHER" id="PTHR11177">
    <property type="entry name" value="CHITINASE"/>
    <property type="match status" value="1"/>
</dbReference>
<dbReference type="EMBL" id="JAVFKD010000010">
    <property type="protein sequence ID" value="KAK5994586.1"/>
    <property type="molecule type" value="Genomic_DNA"/>
</dbReference>
<proteinExistence type="inferred from homology"/>
<dbReference type="PROSITE" id="PS01095">
    <property type="entry name" value="GH18_1"/>
    <property type="match status" value="1"/>
</dbReference>
<feature type="compositionally biased region" description="Basic and acidic residues" evidence="12">
    <location>
        <begin position="14"/>
        <end position="27"/>
    </location>
</feature>
<dbReference type="Gene3D" id="3.10.50.10">
    <property type="match status" value="1"/>
</dbReference>
<comment type="caution">
    <text evidence="14">The sequence shown here is derived from an EMBL/GenBank/DDBJ whole genome shotgun (WGS) entry which is preliminary data.</text>
</comment>
<evidence type="ECO:0000256" key="2">
    <source>
        <dbReference type="ARBA" id="ARBA00004613"/>
    </source>
</evidence>
<name>A0ABR0SQY4_9HYPO</name>
<dbReference type="Pfam" id="PF00704">
    <property type="entry name" value="Glyco_hydro_18"/>
    <property type="match status" value="1"/>
</dbReference>
<evidence type="ECO:0000256" key="5">
    <source>
        <dbReference type="ARBA" id="ARBA00022525"/>
    </source>
</evidence>
<evidence type="ECO:0000313" key="14">
    <source>
        <dbReference type="EMBL" id="KAK5994586.1"/>
    </source>
</evidence>
<comment type="subcellular location">
    <subcellularLocation>
        <location evidence="2">Secreted</location>
    </subcellularLocation>
</comment>
<comment type="similarity">
    <text evidence="3">Belongs to the glycosyl hydrolase 18 family. Chitinase class V subfamily.</text>
</comment>
<dbReference type="PROSITE" id="PS51910">
    <property type="entry name" value="GH18_2"/>
    <property type="match status" value="1"/>
</dbReference>
<dbReference type="InterPro" id="IPR017853">
    <property type="entry name" value="GH"/>
</dbReference>
<keyword evidence="6 11" id="KW-0378">Hydrolase</keyword>
<keyword evidence="7" id="KW-0146">Chitin degradation</keyword>
<dbReference type="Gene3D" id="3.20.20.80">
    <property type="entry name" value="Glycosidases"/>
    <property type="match status" value="1"/>
</dbReference>
<keyword evidence="10" id="KW-0624">Polysaccharide degradation</keyword>
<dbReference type="InterPro" id="IPR011583">
    <property type="entry name" value="Chitinase_II/V-like_cat"/>
</dbReference>
<comment type="catalytic activity">
    <reaction evidence="1">
        <text>Random endo-hydrolysis of N-acetyl-beta-D-glucosaminide (1-&gt;4)-beta-linkages in chitin and chitodextrins.</text>
        <dbReference type="EC" id="3.2.1.14"/>
    </reaction>
</comment>
<evidence type="ECO:0000313" key="15">
    <source>
        <dbReference type="Proteomes" id="UP001338125"/>
    </source>
</evidence>
<reference evidence="14 15" key="1">
    <citation type="submission" date="2024-01" db="EMBL/GenBank/DDBJ databases">
        <title>Complete genome of Cladobotryum mycophilum ATHUM6906.</title>
        <authorList>
            <person name="Christinaki A.C."/>
            <person name="Myridakis A.I."/>
            <person name="Kouvelis V.N."/>
        </authorList>
    </citation>
    <scope>NUCLEOTIDE SEQUENCE [LARGE SCALE GENOMIC DNA]</scope>
    <source>
        <strain evidence="14 15">ATHUM6906</strain>
    </source>
</reference>
<sequence>MSLFKSLQRAKEKIEAKIDEQRPKIEQRFSTPQQGRLPPPVPPRLPHIPPRPPADAPAIPPRPPPPPSANQAYVNAVYYPSWLVYKDKPPSWLDVGNITHVFYSFMGVNEDGTLRHFDEWADLNKEVDGEKGGLTALAKLKHKNPHLRTIVSIGGGSGSKEFPALAASEHARRTFAHQVRKFCDRYNFNGVDIDWEHPKNTEEGHHFLQLLQACRDALPERDYFLTTALPVGEYVLKHIDLCAVSRIVNYLNLMAYDFTGSWTEVCGNHAQLHSTGSDVKSAFPVLRTCTSSCVDYILSRGFPNRKLLLGIPSYARFFPNARGLGQKFDNAGEIDYAEIPDEWVENAHVDERAVAAWYVDRGEQGFLSFDVPRTVRIKARYATSRNLGGLFYWTGTGDKRGHLSLVAAGKHTLESA</sequence>
<protein>
    <recommendedName>
        <fullName evidence="4">chitinase</fullName>
        <ecNumber evidence="4">3.2.1.14</ecNumber>
    </recommendedName>
</protein>
<dbReference type="PANTHER" id="PTHR11177:SF228">
    <property type="entry name" value="CHITINASE"/>
    <property type="match status" value="1"/>
</dbReference>
<feature type="compositionally biased region" description="Pro residues" evidence="12">
    <location>
        <begin position="37"/>
        <end position="67"/>
    </location>
</feature>
<evidence type="ECO:0000256" key="4">
    <source>
        <dbReference type="ARBA" id="ARBA00012729"/>
    </source>
</evidence>
<dbReference type="EC" id="3.2.1.14" evidence="4"/>
<feature type="domain" description="GH18" evidence="13">
    <location>
        <begin position="73"/>
        <end position="416"/>
    </location>
</feature>
<keyword evidence="15" id="KW-1185">Reference proteome</keyword>
<evidence type="ECO:0000259" key="13">
    <source>
        <dbReference type="PROSITE" id="PS51910"/>
    </source>
</evidence>
<dbReference type="InterPro" id="IPR001223">
    <property type="entry name" value="Glyco_hydro18_cat"/>
</dbReference>